<dbReference type="EMBL" id="CP036525">
    <property type="protein sequence ID" value="QDT06359.1"/>
    <property type="molecule type" value="Genomic_DNA"/>
</dbReference>
<name>A0A517NGU5_9BACT</name>
<dbReference type="KEGG" id="rlc:K227x_47680"/>
<feature type="transmembrane region" description="Helical" evidence="1">
    <location>
        <begin position="238"/>
        <end position="263"/>
    </location>
</feature>
<keyword evidence="3" id="KW-1185">Reference proteome</keyword>
<evidence type="ECO:0000313" key="2">
    <source>
        <dbReference type="EMBL" id="QDT06359.1"/>
    </source>
</evidence>
<feature type="transmembrane region" description="Helical" evidence="1">
    <location>
        <begin position="90"/>
        <end position="110"/>
    </location>
</feature>
<dbReference type="AlphaFoldDB" id="A0A517NGU5"/>
<protein>
    <submittedName>
        <fullName evidence="2">Uncharacterized protein</fullName>
    </submittedName>
</protein>
<gene>
    <name evidence="2" type="ORF">K227x_47680</name>
</gene>
<accession>A0A517NGU5</accession>
<evidence type="ECO:0000256" key="1">
    <source>
        <dbReference type="SAM" id="Phobius"/>
    </source>
</evidence>
<organism evidence="2 3">
    <name type="scientific">Rubripirellula lacrimiformis</name>
    <dbReference type="NCBI Taxonomy" id="1930273"/>
    <lineage>
        <taxon>Bacteria</taxon>
        <taxon>Pseudomonadati</taxon>
        <taxon>Planctomycetota</taxon>
        <taxon>Planctomycetia</taxon>
        <taxon>Pirellulales</taxon>
        <taxon>Pirellulaceae</taxon>
        <taxon>Rubripirellula</taxon>
    </lineage>
</organism>
<feature type="transmembrane region" description="Helical" evidence="1">
    <location>
        <begin position="26"/>
        <end position="48"/>
    </location>
</feature>
<proteinExistence type="predicted"/>
<feature type="transmembrane region" description="Helical" evidence="1">
    <location>
        <begin position="212"/>
        <end position="232"/>
    </location>
</feature>
<dbReference type="Proteomes" id="UP000318538">
    <property type="component" value="Chromosome"/>
</dbReference>
<feature type="transmembrane region" description="Helical" evidence="1">
    <location>
        <begin position="154"/>
        <end position="174"/>
    </location>
</feature>
<evidence type="ECO:0000313" key="3">
    <source>
        <dbReference type="Proteomes" id="UP000318538"/>
    </source>
</evidence>
<sequence length="272" mass="29470">MNLPEASSLRCSDRQPAFPAATRIRWFLRGTAVGAMLMAAANAVSYFFRSSDWSGLVGRPRSMNSAIGFPWIVWEAGNQYGGLFADYPNMLLNLMIGLIVGGGMGCVAVWKRDFLNHVVEAIASHEVVNTEVASHEVANTEMGSQTRKSAPIQFSLRGLMIATTLATIVAAVISRLAAHPITLVIIYALGPISLVALAMVPYRWPWQRRVTLLIPITFALIAIAMLVGSKLQMEFDQVLLGIFLSWTPQSAIAATLLTTYLIMGATGTKQAA</sequence>
<keyword evidence="1" id="KW-0472">Membrane</keyword>
<dbReference type="RefSeq" id="WP_246146033.1">
    <property type="nucleotide sequence ID" value="NZ_CP036525.1"/>
</dbReference>
<keyword evidence="1" id="KW-1133">Transmembrane helix</keyword>
<reference evidence="2 3" key="1">
    <citation type="submission" date="2019-02" db="EMBL/GenBank/DDBJ databases">
        <title>Deep-cultivation of Planctomycetes and their phenomic and genomic characterization uncovers novel biology.</title>
        <authorList>
            <person name="Wiegand S."/>
            <person name="Jogler M."/>
            <person name="Boedeker C."/>
            <person name="Pinto D."/>
            <person name="Vollmers J."/>
            <person name="Rivas-Marin E."/>
            <person name="Kohn T."/>
            <person name="Peeters S.H."/>
            <person name="Heuer A."/>
            <person name="Rast P."/>
            <person name="Oberbeckmann S."/>
            <person name="Bunk B."/>
            <person name="Jeske O."/>
            <person name="Meyerdierks A."/>
            <person name="Storesund J.E."/>
            <person name="Kallscheuer N."/>
            <person name="Luecker S."/>
            <person name="Lage O.M."/>
            <person name="Pohl T."/>
            <person name="Merkel B.J."/>
            <person name="Hornburger P."/>
            <person name="Mueller R.-W."/>
            <person name="Bruemmer F."/>
            <person name="Labrenz M."/>
            <person name="Spormann A.M."/>
            <person name="Op den Camp H."/>
            <person name="Overmann J."/>
            <person name="Amann R."/>
            <person name="Jetten M.S.M."/>
            <person name="Mascher T."/>
            <person name="Medema M.H."/>
            <person name="Devos D.P."/>
            <person name="Kaster A.-K."/>
            <person name="Ovreas L."/>
            <person name="Rohde M."/>
            <person name="Galperin M.Y."/>
            <person name="Jogler C."/>
        </authorList>
    </citation>
    <scope>NUCLEOTIDE SEQUENCE [LARGE SCALE GENOMIC DNA]</scope>
    <source>
        <strain evidence="2 3">K22_7</strain>
    </source>
</reference>
<keyword evidence="1" id="KW-0812">Transmembrane</keyword>
<feature type="transmembrane region" description="Helical" evidence="1">
    <location>
        <begin position="180"/>
        <end position="200"/>
    </location>
</feature>